<dbReference type="Pfam" id="PF00069">
    <property type="entry name" value="Pkinase"/>
    <property type="match status" value="1"/>
</dbReference>
<dbReference type="GO" id="GO:0005524">
    <property type="term" value="F:ATP binding"/>
    <property type="evidence" value="ECO:0007669"/>
    <property type="project" value="InterPro"/>
</dbReference>
<dbReference type="Gene3D" id="1.10.510.10">
    <property type="entry name" value="Transferase(Phosphotransferase) domain 1"/>
    <property type="match status" value="1"/>
</dbReference>
<dbReference type="InterPro" id="IPR000719">
    <property type="entry name" value="Prot_kinase_dom"/>
</dbReference>
<dbReference type="PROSITE" id="PS50011">
    <property type="entry name" value="PROTEIN_KINASE_DOM"/>
    <property type="match status" value="1"/>
</dbReference>
<evidence type="ECO:0000259" key="1">
    <source>
        <dbReference type="PROSITE" id="PS50011"/>
    </source>
</evidence>
<dbReference type="Proteomes" id="UP000597444">
    <property type="component" value="Unassembled WGS sequence"/>
</dbReference>
<dbReference type="AlphaFoldDB" id="A0A8J3ITH1"/>
<dbReference type="CDD" id="cd14014">
    <property type="entry name" value="STKc_PknB_like"/>
    <property type="match status" value="1"/>
</dbReference>
<dbReference type="SUPFAM" id="SSF52540">
    <property type="entry name" value="P-loop containing nucleoside triphosphate hydrolases"/>
    <property type="match status" value="1"/>
</dbReference>
<protein>
    <recommendedName>
        <fullName evidence="1">Protein kinase domain-containing protein</fullName>
    </recommendedName>
</protein>
<dbReference type="InterPro" id="IPR008271">
    <property type="entry name" value="Ser/Thr_kinase_AS"/>
</dbReference>
<dbReference type="Pfam" id="PF13191">
    <property type="entry name" value="AAA_16"/>
    <property type="match status" value="1"/>
</dbReference>
<keyword evidence="3" id="KW-1185">Reference proteome</keyword>
<dbReference type="Gene3D" id="3.30.200.20">
    <property type="entry name" value="Phosphorylase Kinase, domain 1"/>
    <property type="match status" value="1"/>
</dbReference>
<dbReference type="SMART" id="SM00220">
    <property type="entry name" value="S_TKc"/>
    <property type="match status" value="1"/>
</dbReference>
<sequence>MANHNPYSHTAGINDPQYFINRTEQIANILNALFSGSSQCLSIVGQRKIGKTSLAQHLMRPATREQIGFTNLKALFIYIDCQMQPASLTTTEAFYQRLVGQLRKELRHKMPAIDVGIVTTITDSIRWQDEWETILELLTDQNIYVLVIFDEFDKAILQKELITGGLFGSLRAYGQLPRFAWITCTYRPLHLLFNESFDLFNIPLQVRQAESDFFNILPGDHVVDLFSAEDVSELIDKPSQANGITFSEQDKHLIQCIGGRFPYFIQRACYHMFQAKLNHRVDHEVILQAYRKEVAPQWTAYWNRLQPRQQNILSALAQERETGATAIELETLKNNALIYQVGSQWHLFSEEFRHFILNDLPRAHSDTPVGQMLEKQYLVLSKAGRTKHSQVLKAWDTFLERHVAIKYLYLDQYLDRETADQLRKNLLREGAIMHDLTRVANHKHISKIYHATADPTAIFMEWIDGPSLQQLLYEDVPLSMTQVLKIGAEVASALAHIHALGVVHRDIKPNNVMLNIVKEAVLIDFDIARSLNRETITQHPDGTNFYVGNPRYSAPEQSTDPVGVSSPADIFSFGVLLYELLTHEVPFLCGNDPRNYQGHLPTPIQGEIPDKLYTLLCCMLAQDAVNRPTASQVQQQFAQLQQEYFEQEKRDYEHER</sequence>
<evidence type="ECO:0000313" key="2">
    <source>
        <dbReference type="EMBL" id="GHO96615.1"/>
    </source>
</evidence>
<reference evidence="2" key="1">
    <citation type="submission" date="2020-10" db="EMBL/GenBank/DDBJ databases">
        <title>Taxonomic study of unclassified bacteria belonging to the class Ktedonobacteria.</title>
        <authorList>
            <person name="Yabe S."/>
            <person name="Wang C.M."/>
            <person name="Zheng Y."/>
            <person name="Sakai Y."/>
            <person name="Cavaletti L."/>
            <person name="Monciardini P."/>
            <person name="Donadio S."/>
        </authorList>
    </citation>
    <scope>NUCLEOTIDE SEQUENCE</scope>
    <source>
        <strain evidence="2">ID150040</strain>
    </source>
</reference>
<gene>
    <name evidence="2" type="ORF">KSF_066630</name>
</gene>
<evidence type="ECO:0000313" key="3">
    <source>
        <dbReference type="Proteomes" id="UP000597444"/>
    </source>
</evidence>
<dbReference type="PROSITE" id="PS00108">
    <property type="entry name" value="PROTEIN_KINASE_ST"/>
    <property type="match status" value="1"/>
</dbReference>
<dbReference type="PANTHER" id="PTHR44329">
    <property type="entry name" value="SERINE/THREONINE-PROTEIN KINASE TNNI3K-RELATED"/>
    <property type="match status" value="1"/>
</dbReference>
<dbReference type="Gene3D" id="3.40.50.300">
    <property type="entry name" value="P-loop containing nucleotide triphosphate hydrolases"/>
    <property type="match status" value="1"/>
</dbReference>
<dbReference type="InterPro" id="IPR011009">
    <property type="entry name" value="Kinase-like_dom_sf"/>
</dbReference>
<accession>A0A8J3ITH1</accession>
<name>A0A8J3ITH1_9CHLR</name>
<dbReference type="PANTHER" id="PTHR44329:SF214">
    <property type="entry name" value="PROTEIN KINASE DOMAIN-CONTAINING PROTEIN"/>
    <property type="match status" value="1"/>
</dbReference>
<dbReference type="SUPFAM" id="SSF56112">
    <property type="entry name" value="Protein kinase-like (PK-like)"/>
    <property type="match status" value="1"/>
</dbReference>
<organism evidence="2 3">
    <name type="scientific">Reticulibacter mediterranei</name>
    <dbReference type="NCBI Taxonomy" id="2778369"/>
    <lineage>
        <taxon>Bacteria</taxon>
        <taxon>Bacillati</taxon>
        <taxon>Chloroflexota</taxon>
        <taxon>Ktedonobacteria</taxon>
        <taxon>Ktedonobacterales</taxon>
        <taxon>Reticulibacteraceae</taxon>
        <taxon>Reticulibacter</taxon>
    </lineage>
</organism>
<dbReference type="InterPro" id="IPR027417">
    <property type="entry name" value="P-loop_NTPase"/>
</dbReference>
<dbReference type="GO" id="GO:0004674">
    <property type="term" value="F:protein serine/threonine kinase activity"/>
    <property type="evidence" value="ECO:0007669"/>
    <property type="project" value="TreeGrafter"/>
</dbReference>
<dbReference type="RefSeq" id="WP_220207224.1">
    <property type="nucleotide sequence ID" value="NZ_BNJK01000001.1"/>
</dbReference>
<proteinExistence type="predicted"/>
<dbReference type="EMBL" id="BNJK01000001">
    <property type="protein sequence ID" value="GHO96615.1"/>
    <property type="molecule type" value="Genomic_DNA"/>
</dbReference>
<dbReference type="InterPro" id="IPR051681">
    <property type="entry name" value="Ser/Thr_Kinases-Pseudokinases"/>
</dbReference>
<feature type="domain" description="Protein kinase" evidence="1">
    <location>
        <begin position="377"/>
        <end position="645"/>
    </location>
</feature>
<comment type="caution">
    <text evidence="2">The sequence shown here is derived from an EMBL/GenBank/DDBJ whole genome shotgun (WGS) entry which is preliminary data.</text>
</comment>
<dbReference type="InterPro" id="IPR041664">
    <property type="entry name" value="AAA_16"/>
</dbReference>